<dbReference type="EMBL" id="KT428295">
    <property type="protein sequence ID" value="ALK44292.1"/>
    <property type="molecule type" value="Genomic_DNA"/>
</dbReference>
<comment type="catalytic activity">
    <reaction evidence="5 6">
        <text>dTDP-beta-L-rhamnose + NADP(+) = dTDP-4-dehydro-beta-L-rhamnose + NADPH + H(+)</text>
        <dbReference type="Rhea" id="RHEA:21796"/>
        <dbReference type="ChEBI" id="CHEBI:15378"/>
        <dbReference type="ChEBI" id="CHEBI:57510"/>
        <dbReference type="ChEBI" id="CHEBI:57783"/>
        <dbReference type="ChEBI" id="CHEBI:58349"/>
        <dbReference type="ChEBI" id="CHEBI:62830"/>
        <dbReference type="EC" id="1.1.1.133"/>
    </reaction>
</comment>
<dbReference type="CDD" id="cd05254">
    <property type="entry name" value="dTDP_HR_like_SDR_e"/>
    <property type="match status" value="1"/>
</dbReference>
<dbReference type="InterPro" id="IPR036291">
    <property type="entry name" value="NAD(P)-bd_dom_sf"/>
</dbReference>
<accession>A0A0N7J5M6</accession>
<dbReference type="InterPro" id="IPR029903">
    <property type="entry name" value="RmlD-like-bd"/>
</dbReference>
<keyword evidence="6" id="KW-0521">NADP</keyword>
<dbReference type="GO" id="GO:0009243">
    <property type="term" value="P:O antigen biosynthetic process"/>
    <property type="evidence" value="ECO:0007669"/>
    <property type="project" value="UniProtKB-UniPathway"/>
</dbReference>
<proteinExistence type="inferred from homology"/>
<dbReference type="GO" id="GO:0005829">
    <property type="term" value="C:cytosol"/>
    <property type="evidence" value="ECO:0007669"/>
    <property type="project" value="TreeGrafter"/>
</dbReference>
<dbReference type="AlphaFoldDB" id="A0A0N7J5M6"/>
<dbReference type="Pfam" id="PF04321">
    <property type="entry name" value="RmlD_sub_bind"/>
    <property type="match status" value="1"/>
</dbReference>
<reference evidence="8" key="1">
    <citation type="submission" date="2015-08" db="EMBL/GenBank/DDBJ databases">
        <title>Partial sequence of psychrophilic Colwellia sp.</title>
        <authorList>
            <person name="Pankowski J.A."/>
            <person name="Leong J.S."/>
            <person name="Nano F.E."/>
        </authorList>
    </citation>
    <scope>NUCLEOTIDE SEQUENCE</scope>
    <source>
        <strain evidence="8">C1</strain>
    </source>
</reference>
<sequence>MTQANHTNIVVIGKSGQLAWELAQLSGEEIRITCLGRNQINIFCEQSITNTLLKYQAHAVINACAYTAVDQAETDEKYAYQLNSDAVQNLAQVCKDLSLHLVHVSTDFVFKGDKGSPYLTGDALSPLGVYGASKAQGELAISNTLPEQSCIIRTSWVYSTHGNNFVKTMLKLMADKPELGIISDQIGSPTYAKDLANACLIAAKNKICGIHHWTDAGVASWYDFAVAIQEIAIEKDLLSKTIPIKPIRTVDYPTPAARPSYSVLDKTSCNTVFTDLPLIHWRTQLIKMMDAL</sequence>
<comment type="pathway">
    <text evidence="1 6">Carbohydrate biosynthesis; dTDP-L-rhamnose biosynthesis.</text>
</comment>
<name>A0A0N7J5M6_9GAMM</name>
<dbReference type="SUPFAM" id="SSF51735">
    <property type="entry name" value="NAD(P)-binding Rossmann-fold domains"/>
    <property type="match status" value="1"/>
</dbReference>
<evidence type="ECO:0000256" key="1">
    <source>
        <dbReference type="ARBA" id="ARBA00004781"/>
    </source>
</evidence>
<comment type="similarity">
    <text evidence="2 6">Belongs to the dTDP-4-dehydrorhamnose reductase family.</text>
</comment>
<evidence type="ECO:0000259" key="7">
    <source>
        <dbReference type="Pfam" id="PF04321"/>
    </source>
</evidence>
<protein>
    <recommendedName>
        <fullName evidence="4 6">dTDP-4-dehydrorhamnose reductase</fullName>
        <ecNumber evidence="3 6">1.1.1.133</ecNumber>
    </recommendedName>
</protein>
<dbReference type="EC" id="1.1.1.133" evidence="3 6"/>
<dbReference type="UniPathway" id="UPA00281"/>
<dbReference type="InterPro" id="IPR005913">
    <property type="entry name" value="dTDP_dehydrorham_reduct"/>
</dbReference>
<organism evidence="8">
    <name type="scientific">Colwellia sp. C1</name>
    <dbReference type="NCBI Taxonomy" id="1737566"/>
    <lineage>
        <taxon>Bacteria</taxon>
        <taxon>Pseudomonadati</taxon>
        <taxon>Pseudomonadota</taxon>
        <taxon>Gammaproteobacteria</taxon>
        <taxon>Alteromonadales</taxon>
        <taxon>Colwelliaceae</taxon>
        <taxon>Colwellia</taxon>
    </lineage>
</organism>
<keyword evidence="6 8" id="KW-0560">Oxidoreductase</keyword>
<feature type="domain" description="RmlD-like substrate binding" evidence="7">
    <location>
        <begin position="8"/>
        <end position="291"/>
    </location>
</feature>
<comment type="function">
    <text evidence="6">Catalyzes the reduction of dTDP-6-deoxy-L-lyxo-4-hexulose to yield dTDP-L-rhamnose.</text>
</comment>
<dbReference type="NCBIfam" id="TIGR01214">
    <property type="entry name" value="rmlD"/>
    <property type="match status" value="1"/>
</dbReference>
<evidence type="ECO:0000256" key="4">
    <source>
        <dbReference type="ARBA" id="ARBA00017099"/>
    </source>
</evidence>
<dbReference type="GO" id="GO:0008831">
    <property type="term" value="F:dTDP-4-dehydrorhamnose reductase activity"/>
    <property type="evidence" value="ECO:0007669"/>
    <property type="project" value="UniProtKB-EC"/>
</dbReference>
<evidence type="ECO:0000313" key="8">
    <source>
        <dbReference type="EMBL" id="ALK44292.1"/>
    </source>
</evidence>
<dbReference type="GO" id="GO:0019305">
    <property type="term" value="P:dTDP-rhamnose biosynthetic process"/>
    <property type="evidence" value="ECO:0007669"/>
    <property type="project" value="UniProtKB-UniPathway"/>
</dbReference>
<dbReference type="Gene3D" id="3.90.25.10">
    <property type="entry name" value="UDP-galactose 4-epimerase, domain 1"/>
    <property type="match status" value="1"/>
</dbReference>
<comment type="cofactor">
    <cofactor evidence="6">
        <name>Mg(2+)</name>
        <dbReference type="ChEBI" id="CHEBI:18420"/>
    </cofactor>
    <text evidence="6">Binds 1 Mg(2+) ion per monomer.</text>
</comment>
<dbReference type="PANTHER" id="PTHR10491:SF4">
    <property type="entry name" value="METHIONINE ADENOSYLTRANSFERASE 2 SUBUNIT BETA"/>
    <property type="match status" value="1"/>
</dbReference>
<evidence type="ECO:0000256" key="2">
    <source>
        <dbReference type="ARBA" id="ARBA00010944"/>
    </source>
</evidence>
<evidence type="ECO:0000256" key="5">
    <source>
        <dbReference type="ARBA" id="ARBA00048200"/>
    </source>
</evidence>
<dbReference type="PANTHER" id="PTHR10491">
    <property type="entry name" value="DTDP-4-DEHYDRORHAMNOSE REDUCTASE"/>
    <property type="match status" value="1"/>
</dbReference>
<dbReference type="Gene3D" id="3.40.50.720">
    <property type="entry name" value="NAD(P)-binding Rossmann-like Domain"/>
    <property type="match status" value="1"/>
</dbReference>
<dbReference type="UniPathway" id="UPA00124"/>
<evidence type="ECO:0000256" key="3">
    <source>
        <dbReference type="ARBA" id="ARBA00012929"/>
    </source>
</evidence>
<evidence type="ECO:0000256" key="6">
    <source>
        <dbReference type="RuleBase" id="RU364082"/>
    </source>
</evidence>